<dbReference type="InterPro" id="IPR036691">
    <property type="entry name" value="Endo/exonu/phosph_ase_sf"/>
</dbReference>
<evidence type="ECO:0000313" key="2">
    <source>
        <dbReference type="Proteomes" id="UP000327157"/>
    </source>
</evidence>
<dbReference type="Gene3D" id="3.60.10.10">
    <property type="entry name" value="Endonuclease/exonuclease/phosphatase"/>
    <property type="match status" value="1"/>
</dbReference>
<gene>
    <name evidence="1" type="ORF">D8674_040218</name>
</gene>
<reference evidence="1 2" key="1">
    <citation type="submission" date="2019-09" db="EMBL/GenBank/DDBJ databases">
        <authorList>
            <person name="Ou C."/>
        </authorList>
    </citation>
    <scope>NUCLEOTIDE SEQUENCE [LARGE SCALE GENOMIC DNA]</scope>
    <source>
        <strain evidence="1">S2</strain>
        <tissue evidence="1">Leaf</tissue>
    </source>
</reference>
<dbReference type="EMBL" id="SMOL01000097">
    <property type="protein sequence ID" value="KAB2634090.1"/>
    <property type="molecule type" value="Genomic_DNA"/>
</dbReference>
<sequence length="134" mass="15246">MSGFSPSPNLTLILKLEALGTLNIGDLQVFTGIRCKLIDGTHGIFYAKFPLPCLFRGWLVEISTNFSTMGKRSGGIKERFDRFLATDSWNDAYTNFKVRHLESYNSDHVPILLTTKCSPVTLRFISHSFQFEEY</sequence>
<protein>
    <submittedName>
        <fullName evidence="1">Uncharacterized protein</fullName>
    </submittedName>
</protein>
<dbReference type="OrthoDB" id="852204at2759"/>
<dbReference type="SUPFAM" id="SSF56219">
    <property type="entry name" value="DNase I-like"/>
    <property type="match status" value="1"/>
</dbReference>
<dbReference type="Proteomes" id="UP000327157">
    <property type="component" value="Unassembled WGS sequence"/>
</dbReference>
<organism evidence="1 2">
    <name type="scientific">Pyrus ussuriensis x Pyrus communis</name>
    <dbReference type="NCBI Taxonomy" id="2448454"/>
    <lineage>
        <taxon>Eukaryota</taxon>
        <taxon>Viridiplantae</taxon>
        <taxon>Streptophyta</taxon>
        <taxon>Embryophyta</taxon>
        <taxon>Tracheophyta</taxon>
        <taxon>Spermatophyta</taxon>
        <taxon>Magnoliopsida</taxon>
        <taxon>eudicotyledons</taxon>
        <taxon>Gunneridae</taxon>
        <taxon>Pentapetalae</taxon>
        <taxon>rosids</taxon>
        <taxon>fabids</taxon>
        <taxon>Rosales</taxon>
        <taxon>Rosaceae</taxon>
        <taxon>Amygdaloideae</taxon>
        <taxon>Maleae</taxon>
        <taxon>Pyrus</taxon>
    </lineage>
</organism>
<reference evidence="1 2" key="2">
    <citation type="submission" date="2019-11" db="EMBL/GenBank/DDBJ databases">
        <title>A de novo genome assembly of a pear dwarfing rootstock.</title>
        <authorList>
            <person name="Wang F."/>
            <person name="Wang J."/>
            <person name="Li S."/>
            <person name="Zhang Y."/>
            <person name="Fang M."/>
            <person name="Ma L."/>
            <person name="Zhao Y."/>
            <person name="Jiang S."/>
        </authorList>
    </citation>
    <scope>NUCLEOTIDE SEQUENCE [LARGE SCALE GENOMIC DNA]</scope>
    <source>
        <strain evidence="1">S2</strain>
        <tissue evidence="1">Leaf</tissue>
    </source>
</reference>
<accession>A0A5N5I8S8</accession>
<comment type="caution">
    <text evidence="1">The sequence shown here is derived from an EMBL/GenBank/DDBJ whole genome shotgun (WGS) entry which is preliminary data.</text>
</comment>
<dbReference type="AlphaFoldDB" id="A0A5N5I8S8"/>
<name>A0A5N5I8S8_9ROSA</name>
<evidence type="ECO:0000313" key="1">
    <source>
        <dbReference type="EMBL" id="KAB2634090.1"/>
    </source>
</evidence>
<proteinExistence type="predicted"/>
<keyword evidence="2" id="KW-1185">Reference proteome</keyword>